<evidence type="ECO:0000313" key="2">
    <source>
        <dbReference type="Proteomes" id="UP000054538"/>
    </source>
</evidence>
<organism evidence="1 2">
    <name type="scientific">Paxillus rubicundulus Ve08.2h10</name>
    <dbReference type="NCBI Taxonomy" id="930991"/>
    <lineage>
        <taxon>Eukaryota</taxon>
        <taxon>Fungi</taxon>
        <taxon>Dikarya</taxon>
        <taxon>Basidiomycota</taxon>
        <taxon>Agaricomycotina</taxon>
        <taxon>Agaricomycetes</taxon>
        <taxon>Agaricomycetidae</taxon>
        <taxon>Boletales</taxon>
        <taxon>Paxilineae</taxon>
        <taxon>Paxillaceae</taxon>
        <taxon>Paxillus</taxon>
    </lineage>
</organism>
<evidence type="ECO:0000313" key="1">
    <source>
        <dbReference type="EMBL" id="KIK79503.1"/>
    </source>
</evidence>
<accession>A0A0D0CVN4</accession>
<name>A0A0D0CVN4_9AGAM</name>
<dbReference type="EMBL" id="KN826263">
    <property type="protein sequence ID" value="KIK79503.1"/>
    <property type="molecule type" value="Genomic_DNA"/>
</dbReference>
<dbReference type="Proteomes" id="UP000054538">
    <property type="component" value="Unassembled WGS sequence"/>
</dbReference>
<dbReference type="STRING" id="930991.A0A0D0CVN4"/>
<dbReference type="HOGENOM" id="CLU_715909_0_0_1"/>
<sequence length="386" mass="43100">MPGFACGTRGCCYCMKDEGSMLKYNQKAHGGGPLATVTHQPCKVQTLFHGVKAYFEVQVGWEDFMPEARGQKKKRKVLMALKDKHSPEELNGLLSSLSITVNLHFEAGRIALDGHRCRFTVLKTLIHNANIPSERSAVSWQVLRSEDASQNNNKVLAFSWSIVSATVARKWQDIIQIFIWLKTTLLQAMLDLRQDKSHTAGSDVEPARLMFFPNGSCVARLHLLVLAMGLPKPYNMVTKLSQFVLTLAFLQTHDLKLWIIYEDITGVDKLIENITGVVDDMSNMSQGYCFLEEQPFISLHARMLPCLVKRRRLGSRDGKTSSIEGYDSCAPCFPPMQVSAFLLELLGGGLQEAEVHLAGIVYGADATDIYRTYIFASSSGHDHRLT</sequence>
<reference evidence="2" key="2">
    <citation type="submission" date="2015-01" db="EMBL/GenBank/DDBJ databases">
        <title>Evolutionary Origins and Diversification of the Mycorrhizal Mutualists.</title>
        <authorList>
            <consortium name="DOE Joint Genome Institute"/>
            <consortium name="Mycorrhizal Genomics Consortium"/>
            <person name="Kohler A."/>
            <person name="Kuo A."/>
            <person name="Nagy L.G."/>
            <person name="Floudas D."/>
            <person name="Copeland A."/>
            <person name="Barry K.W."/>
            <person name="Cichocki N."/>
            <person name="Veneault-Fourrey C."/>
            <person name="LaButti K."/>
            <person name="Lindquist E.A."/>
            <person name="Lipzen A."/>
            <person name="Lundell T."/>
            <person name="Morin E."/>
            <person name="Murat C."/>
            <person name="Riley R."/>
            <person name="Ohm R."/>
            <person name="Sun H."/>
            <person name="Tunlid A."/>
            <person name="Henrissat B."/>
            <person name="Grigoriev I.V."/>
            <person name="Hibbett D.S."/>
            <person name="Martin F."/>
        </authorList>
    </citation>
    <scope>NUCLEOTIDE SEQUENCE [LARGE SCALE GENOMIC DNA]</scope>
    <source>
        <strain evidence="2">Ve08.2h10</strain>
    </source>
</reference>
<dbReference type="InParanoid" id="A0A0D0CVN4"/>
<keyword evidence="2" id="KW-1185">Reference proteome</keyword>
<gene>
    <name evidence="1" type="ORF">PAXRUDRAFT_28396</name>
</gene>
<reference evidence="1 2" key="1">
    <citation type="submission" date="2014-04" db="EMBL/GenBank/DDBJ databases">
        <authorList>
            <consortium name="DOE Joint Genome Institute"/>
            <person name="Kuo A."/>
            <person name="Kohler A."/>
            <person name="Jargeat P."/>
            <person name="Nagy L.G."/>
            <person name="Floudas D."/>
            <person name="Copeland A."/>
            <person name="Barry K.W."/>
            <person name="Cichocki N."/>
            <person name="Veneault-Fourrey C."/>
            <person name="LaButti K."/>
            <person name="Lindquist E.A."/>
            <person name="Lipzen A."/>
            <person name="Lundell T."/>
            <person name="Morin E."/>
            <person name="Murat C."/>
            <person name="Sun H."/>
            <person name="Tunlid A."/>
            <person name="Henrissat B."/>
            <person name="Grigoriev I.V."/>
            <person name="Hibbett D.S."/>
            <person name="Martin F."/>
            <person name="Nordberg H.P."/>
            <person name="Cantor M.N."/>
            <person name="Hua S.X."/>
        </authorList>
    </citation>
    <scope>NUCLEOTIDE SEQUENCE [LARGE SCALE GENOMIC DNA]</scope>
    <source>
        <strain evidence="1 2">Ve08.2h10</strain>
    </source>
</reference>
<dbReference type="AlphaFoldDB" id="A0A0D0CVN4"/>
<proteinExistence type="predicted"/>
<protein>
    <submittedName>
        <fullName evidence="1">Uncharacterized protein</fullName>
    </submittedName>
</protein>